<proteinExistence type="predicted"/>
<dbReference type="PANTHER" id="PTHR43178">
    <property type="entry name" value="DIHYDROLIPOAMIDE ACETYLTRANSFERASE COMPONENT OF PYRUVATE DEHYDROGENASE COMPLEX"/>
    <property type="match status" value="1"/>
</dbReference>
<evidence type="ECO:0000256" key="3">
    <source>
        <dbReference type="ARBA" id="ARBA00023315"/>
    </source>
</evidence>
<comment type="caution">
    <text evidence="5">The sequence shown here is derived from an EMBL/GenBank/DDBJ whole genome shotgun (WGS) entry which is preliminary data.</text>
</comment>
<keyword evidence="3" id="KW-0012">Acyltransferase</keyword>
<evidence type="ECO:0000313" key="5">
    <source>
        <dbReference type="EMBL" id="GMG83157.1"/>
    </source>
</evidence>
<dbReference type="Gene3D" id="3.30.559.10">
    <property type="entry name" value="Chloramphenicol acetyltransferase-like domain"/>
    <property type="match status" value="1"/>
</dbReference>
<protein>
    <recommendedName>
        <fullName evidence="4">2-oxoacid dehydrogenase acyltransferase catalytic domain-containing protein</fullName>
    </recommendedName>
</protein>
<name>A0ABQ6LJK6_9RHOB</name>
<reference evidence="5 6" key="1">
    <citation type="submission" date="2023-04" db="EMBL/GenBank/DDBJ databases">
        <title>Marinoamorphus aggregata gen. nov., sp. Nov., isolate from tissue of brittle star Ophioplocus japonicus.</title>
        <authorList>
            <person name="Kawano K."/>
            <person name="Sawayama S."/>
            <person name="Nakagawa S."/>
        </authorList>
    </citation>
    <scope>NUCLEOTIDE SEQUENCE [LARGE SCALE GENOMIC DNA]</scope>
    <source>
        <strain evidence="5 6">NKW23</strain>
    </source>
</reference>
<evidence type="ECO:0000259" key="4">
    <source>
        <dbReference type="Pfam" id="PF00198"/>
    </source>
</evidence>
<gene>
    <name evidence="5" type="ORF">LNKW23_23700</name>
</gene>
<keyword evidence="6" id="KW-1185">Reference proteome</keyword>
<organism evidence="5 6">
    <name type="scientific">Paralimibaculum aggregatum</name>
    <dbReference type="NCBI Taxonomy" id="3036245"/>
    <lineage>
        <taxon>Bacteria</taxon>
        <taxon>Pseudomonadati</taxon>
        <taxon>Pseudomonadota</taxon>
        <taxon>Alphaproteobacteria</taxon>
        <taxon>Rhodobacterales</taxon>
        <taxon>Paracoccaceae</taxon>
        <taxon>Paralimibaculum</taxon>
    </lineage>
</organism>
<comment type="cofactor">
    <cofactor evidence="1">
        <name>(R)-lipoate</name>
        <dbReference type="ChEBI" id="CHEBI:83088"/>
    </cofactor>
</comment>
<evidence type="ECO:0000256" key="2">
    <source>
        <dbReference type="ARBA" id="ARBA00022679"/>
    </source>
</evidence>
<dbReference type="Proteomes" id="UP001239909">
    <property type="component" value="Unassembled WGS sequence"/>
</dbReference>
<dbReference type="EMBL" id="BSYI01000016">
    <property type="protein sequence ID" value="GMG83157.1"/>
    <property type="molecule type" value="Genomic_DNA"/>
</dbReference>
<evidence type="ECO:0000256" key="1">
    <source>
        <dbReference type="ARBA" id="ARBA00001938"/>
    </source>
</evidence>
<dbReference type="InterPro" id="IPR023213">
    <property type="entry name" value="CAT-like_dom_sf"/>
</dbReference>
<dbReference type="SUPFAM" id="SSF52777">
    <property type="entry name" value="CoA-dependent acyltransferases"/>
    <property type="match status" value="1"/>
</dbReference>
<dbReference type="Pfam" id="PF00198">
    <property type="entry name" value="2-oxoacid_dh"/>
    <property type="match status" value="1"/>
</dbReference>
<dbReference type="InterPro" id="IPR001078">
    <property type="entry name" value="2-oxoacid_DH_actylTfrase"/>
</dbReference>
<feature type="domain" description="2-oxoacid dehydrogenase acyltransferase catalytic" evidence="4">
    <location>
        <begin position="10"/>
        <end position="228"/>
    </location>
</feature>
<dbReference type="PANTHER" id="PTHR43178:SF5">
    <property type="entry name" value="LIPOAMIDE ACYLTRANSFERASE COMPONENT OF BRANCHED-CHAIN ALPHA-KETO ACID DEHYDROGENASE COMPLEX, MITOCHONDRIAL"/>
    <property type="match status" value="1"/>
</dbReference>
<dbReference type="RefSeq" id="WP_285671957.1">
    <property type="nucleotide sequence ID" value="NZ_BSYI01000016.1"/>
</dbReference>
<sequence>MTAPAEAASDIRVVPLKGVRGMIADRMVESLATAAQLTHHASAEATALLAEKARLAEAGTRASVEDLLMLAAVRALKRHPDINGRVEGREVHLAAGIDLSVAIALPGNLLVAPAIFGAGEMAVSELRAARQDLAARARANRLSVAEMTGGTFTVSNLGLTRVEQFTPIINAPQIAILGIGRLVDRAMPSAAGGMEMRPFVGLSLTFDHRAIDGAPAGEVLSTICTEIEGIGGTAG</sequence>
<evidence type="ECO:0000313" key="6">
    <source>
        <dbReference type="Proteomes" id="UP001239909"/>
    </source>
</evidence>
<keyword evidence="2" id="KW-0808">Transferase</keyword>
<accession>A0ABQ6LJK6</accession>
<dbReference type="InterPro" id="IPR050743">
    <property type="entry name" value="2-oxoacid_DH_E2_comp"/>
</dbReference>